<keyword evidence="4" id="KW-1185">Reference proteome</keyword>
<dbReference type="Proteomes" id="UP000281112">
    <property type="component" value="Unassembled WGS sequence"/>
</dbReference>
<dbReference type="PRINTS" id="PR00080">
    <property type="entry name" value="SDRFAMILY"/>
</dbReference>
<dbReference type="RefSeq" id="WP_124936635.1">
    <property type="nucleotide sequence ID" value="NZ_RJVQ01000003.1"/>
</dbReference>
<name>A0A3N9U551_9VIBR</name>
<sequence>MQFSFNGKNCLIVGASSGIGLEIAKEFRNLNANMFIASANKAKLQASYETLSLIENQGHLFQLPVDISDSEGIKSLVNQAALAMGSIDILVNCAGVSISKTMDKLTVNDWDSVLNINLKAAYLLATQVAQTMVNSGIEHGKIINISSIAGKVGEYGNGPYSISKAGINSLTQVLAKELGSHGICVTAVSPGFTDTQLLRDALSSRAPLEGKTPTEYIEELKSTVALKRFAEPKEIAYAVLFLCSRYANYISGTTLTIDGGKSLT</sequence>
<dbReference type="PANTHER" id="PTHR42760">
    <property type="entry name" value="SHORT-CHAIN DEHYDROGENASES/REDUCTASES FAMILY MEMBER"/>
    <property type="match status" value="1"/>
</dbReference>
<proteinExistence type="inferred from homology"/>
<protein>
    <submittedName>
        <fullName evidence="3">SDR family oxidoreductase</fullName>
    </submittedName>
</protein>
<evidence type="ECO:0000313" key="3">
    <source>
        <dbReference type="EMBL" id="RQW63166.1"/>
    </source>
</evidence>
<comment type="similarity">
    <text evidence="1">Belongs to the short-chain dehydrogenases/reductases (SDR) family.</text>
</comment>
<dbReference type="FunFam" id="3.40.50.720:FF:000084">
    <property type="entry name" value="Short-chain dehydrogenase reductase"/>
    <property type="match status" value="1"/>
</dbReference>
<evidence type="ECO:0000256" key="2">
    <source>
        <dbReference type="ARBA" id="ARBA00023002"/>
    </source>
</evidence>
<dbReference type="PRINTS" id="PR00081">
    <property type="entry name" value="GDHRDH"/>
</dbReference>
<dbReference type="PANTHER" id="PTHR42760:SF133">
    <property type="entry name" value="3-OXOACYL-[ACYL-CARRIER-PROTEIN] REDUCTASE"/>
    <property type="match status" value="1"/>
</dbReference>
<accession>A0A3N9U551</accession>
<keyword evidence="2" id="KW-0560">Oxidoreductase</keyword>
<evidence type="ECO:0000256" key="1">
    <source>
        <dbReference type="ARBA" id="ARBA00006484"/>
    </source>
</evidence>
<organism evidence="3 4">
    <name type="scientific">Vibrio viridaestus</name>
    <dbReference type="NCBI Taxonomy" id="2487322"/>
    <lineage>
        <taxon>Bacteria</taxon>
        <taxon>Pseudomonadati</taxon>
        <taxon>Pseudomonadota</taxon>
        <taxon>Gammaproteobacteria</taxon>
        <taxon>Vibrionales</taxon>
        <taxon>Vibrionaceae</taxon>
        <taxon>Vibrio</taxon>
    </lineage>
</organism>
<dbReference type="InterPro" id="IPR002347">
    <property type="entry name" value="SDR_fam"/>
</dbReference>
<dbReference type="InterPro" id="IPR020904">
    <property type="entry name" value="Sc_DH/Rdtase_CS"/>
</dbReference>
<dbReference type="AlphaFoldDB" id="A0A3N9U551"/>
<dbReference type="PROSITE" id="PS00061">
    <property type="entry name" value="ADH_SHORT"/>
    <property type="match status" value="1"/>
</dbReference>
<dbReference type="GO" id="GO:0016616">
    <property type="term" value="F:oxidoreductase activity, acting on the CH-OH group of donors, NAD or NADP as acceptor"/>
    <property type="evidence" value="ECO:0007669"/>
    <property type="project" value="TreeGrafter"/>
</dbReference>
<dbReference type="InterPro" id="IPR036291">
    <property type="entry name" value="NAD(P)-bd_dom_sf"/>
</dbReference>
<evidence type="ECO:0000313" key="4">
    <source>
        <dbReference type="Proteomes" id="UP000281112"/>
    </source>
</evidence>
<dbReference type="EMBL" id="RJVQ01000003">
    <property type="protein sequence ID" value="RQW63166.1"/>
    <property type="molecule type" value="Genomic_DNA"/>
</dbReference>
<dbReference type="SUPFAM" id="SSF51735">
    <property type="entry name" value="NAD(P)-binding Rossmann-fold domains"/>
    <property type="match status" value="1"/>
</dbReference>
<dbReference type="Pfam" id="PF13561">
    <property type="entry name" value="adh_short_C2"/>
    <property type="match status" value="1"/>
</dbReference>
<reference evidence="3 4" key="1">
    <citation type="submission" date="2018-11" db="EMBL/GenBank/DDBJ databases">
        <title>Vibrio LJC006 sp. nov., isolated from seawater during the bloom of the enteromorpha.</title>
        <authorList>
            <person name="Liang J."/>
        </authorList>
    </citation>
    <scope>NUCLEOTIDE SEQUENCE [LARGE SCALE GENOMIC DNA]</scope>
    <source>
        <strain evidence="3 4">LJC006</strain>
    </source>
</reference>
<dbReference type="Gene3D" id="3.40.50.720">
    <property type="entry name" value="NAD(P)-binding Rossmann-like Domain"/>
    <property type="match status" value="1"/>
</dbReference>
<dbReference type="OrthoDB" id="9806974at2"/>
<comment type="caution">
    <text evidence="3">The sequence shown here is derived from an EMBL/GenBank/DDBJ whole genome shotgun (WGS) entry which is preliminary data.</text>
</comment>
<gene>
    <name evidence="3" type="ORF">EES38_07890</name>
</gene>